<evidence type="ECO:0000313" key="2">
    <source>
        <dbReference type="Proteomes" id="UP001152795"/>
    </source>
</evidence>
<dbReference type="AlphaFoldDB" id="A0A7D9E626"/>
<sequence>MANSVQTIGHKLGRSETRKYSTHPDNPEIKVSLCPCNDPFVNLERLNSFEYEWTRKERSTRPEYKLQRLLGLRDVLNHLLMPRGHFPDYLEADKETRFAVIGFLTFKDAFQLYSSQILFEQVDE</sequence>
<comment type="caution">
    <text evidence="1">The sequence shown here is derived from an EMBL/GenBank/DDBJ whole genome shotgun (WGS) entry which is preliminary data.</text>
</comment>
<keyword evidence="2" id="KW-1185">Reference proteome</keyword>
<reference evidence="1" key="1">
    <citation type="submission" date="2020-04" db="EMBL/GenBank/DDBJ databases">
        <authorList>
            <person name="Alioto T."/>
            <person name="Alioto T."/>
            <person name="Gomez Garrido J."/>
        </authorList>
    </citation>
    <scope>NUCLEOTIDE SEQUENCE</scope>
    <source>
        <strain evidence="1">A484AB</strain>
    </source>
</reference>
<gene>
    <name evidence="1" type="ORF">PACLA_8A003688</name>
</gene>
<dbReference type="EMBL" id="CACRXK020003614">
    <property type="protein sequence ID" value="CAB3999553.1"/>
    <property type="molecule type" value="Genomic_DNA"/>
</dbReference>
<dbReference type="Proteomes" id="UP001152795">
    <property type="component" value="Unassembled WGS sequence"/>
</dbReference>
<accession>A0A7D9E626</accession>
<organism evidence="1 2">
    <name type="scientific">Paramuricea clavata</name>
    <name type="common">Red gorgonian</name>
    <name type="synonym">Violescent sea-whip</name>
    <dbReference type="NCBI Taxonomy" id="317549"/>
    <lineage>
        <taxon>Eukaryota</taxon>
        <taxon>Metazoa</taxon>
        <taxon>Cnidaria</taxon>
        <taxon>Anthozoa</taxon>
        <taxon>Octocorallia</taxon>
        <taxon>Malacalcyonacea</taxon>
        <taxon>Plexauridae</taxon>
        <taxon>Paramuricea</taxon>
    </lineage>
</organism>
<proteinExistence type="predicted"/>
<protein>
    <submittedName>
        <fullName evidence="1">Uncharacterized protein</fullName>
    </submittedName>
</protein>
<feature type="non-terminal residue" evidence="1">
    <location>
        <position position="124"/>
    </location>
</feature>
<evidence type="ECO:0000313" key="1">
    <source>
        <dbReference type="EMBL" id="CAB3999553.1"/>
    </source>
</evidence>
<name>A0A7D9E626_PARCT</name>